<evidence type="ECO:0000256" key="2">
    <source>
        <dbReference type="ARBA" id="ARBA00005417"/>
    </source>
</evidence>
<keyword evidence="5" id="KW-0547">Nucleotide-binding</keyword>
<dbReference type="SUPFAM" id="SSF52540">
    <property type="entry name" value="P-loop containing nucleoside triphosphate hydrolases"/>
    <property type="match status" value="1"/>
</dbReference>
<keyword evidence="8" id="KW-0472">Membrane</keyword>
<evidence type="ECO:0000256" key="8">
    <source>
        <dbReference type="ARBA" id="ARBA00023136"/>
    </source>
</evidence>
<keyword evidence="4" id="KW-1003">Cell membrane</keyword>
<evidence type="ECO:0000313" key="10">
    <source>
        <dbReference type="EMBL" id="WXK80685.1"/>
    </source>
</evidence>
<dbReference type="InterPro" id="IPR017871">
    <property type="entry name" value="ABC_transporter-like_CS"/>
</dbReference>
<proteinExistence type="inferred from homology"/>
<dbReference type="Pfam" id="PF00005">
    <property type="entry name" value="ABC_tran"/>
    <property type="match status" value="1"/>
</dbReference>
<dbReference type="InterPro" id="IPR003593">
    <property type="entry name" value="AAA+_ATPase"/>
</dbReference>
<keyword evidence="7" id="KW-0029">Amino-acid transport</keyword>
<dbReference type="InterPro" id="IPR003439">
    <property type="entry name" value="ABC_transporter-like_ATP-bd"/>
</dbReference>
<name>A0ABZ2QWC2_9ACTN</name>
<reference evidence="10 11" key="1">
    <citation type="submission" date="2024-03" db="EMBL/GenBank/DDBJ databases">
        <title>The complete genome of Streptomyces sirii sp.nov.</title>
        <authorList>
            <person name="Zakalyukina Y.V."/>
            <person name="Belik A.R."/>
            <person name="Biryukov M.V."/>
            <person name="Baturina O.A."/>
            <person name="Kabilov M.R."/>
        </authorList>
    </citation>
    <scope>NUCLEOTIDE SEQUENCE [LARGE SCALE GENOMIC DNA]</scope>
    <source>
        <strain evidence="10 11">BP-8</strain>
    </source>
</reference>
<comment type="similarity">
    <text evidence="2">Belongs to the ABC transporter superfamily.</text>
</comment>
<organism evidence="10 11">
    <name type="scientific">Streptomyces sirii</name>
    <dbReference type="NCBI Taxonomy" id="3127701"/>
    <lineage>
        <taxon>Bacteria</taxon>
        <taxon>Bacillati</taxon>
        <taxon>Actinomycetota</taxon>
        <taxon>Actinomycetes</taxon>
        <taxon>Kitasatosporales</taxon>
        <taxon>Streptomycetaceae</taxon>
        <taxon>Streptomyces</taxon>
    </lineage>
</organism>
<dbReference type="PANTHER" id="PTHR43166:SF9">
    <property type="entry name" value="GLUTAMATE_ASPARTATE IMPORT ATP-BINDING PROTEIN GLTL"/>
    <property type="match status" value="1"/>
</dbReference>
<keyword evidence="11" id="KW-1185">Reference proteome</keyword>
<evidence type="ECO:0000256" key="3">
    <source>
        <dbReference type="ARBA" id="ARBA00022448"/>
    </source>
</evidence>
<dbReference type="PIRSF" id="PIRSF039085">
    <property type="entry name" value="ABC_ATPase_HisP"/>
    <property type="match status" value="1"/>
</dbReference>
<dbReference type="InterPro" id="IPR027417">
    <property type="entry name" value="P-loop_NTPase"/>
</dbReference>
<evidence type="ECO:0000256" key="4">
    <source>
        <dbReference type="ARBA" id="ARBA00022475"/>
    </source>
</evidence>
<dbReference type="PROSITE" id="PS50893">
    <property type="entry name" value="ABC_TRANSPORTER_2"/>
    <property type="match status" value="1"/>
</dbReference>
<dbReference type="InterPro" id="IPR050086">
    <property type="entry name" value="MetN_ABC_transporter-like"/>
</dbReference>
<keyword evidence="3" id="KW-0813">Transport</keyword>
<evidence type="ECO:0000256" key="5">
    <source>
        <dbReference type="ARBA" id="ARBA00022741"/>
    </source>
</evidence>
<evidence type="ECO:0000256" key="1">
    <source>
        <dbReference type="ARBA" id="ARBA00004202"/>
    </source>
</evidence>
<evidence type="ECO:0000256" key="6">
    <source>
        <dbReference type="ARBA" id="ARBA00022840"/>
    </source>
</evidence>
<dbReference type="Proteomes" id="UP001626628">
    <property type="component" value="Chromosome"/>
</dbReference>
<comment type="subcellular location">
    <subcellularLocation>
        <location evidence="1">Cell membrane</location>
        <topology evidence="1">Peripheral membrane protein</topology>
    </subcellularLocation>
</comment>
<dbReference type="InterPro" id="IPR030679">
    <property type="entry name" value="ABC_ATPase_HisP-typ"/>
</dbReference>
<feature type="domain" description="ABC transporter" evidence="9">
    <location>
        <begin position="16"/>
        <end position="250"/>
    </location>
</feature>
<dbReference type="GO" id="GO:0005524">
    <property type="term" value="F:ATP binding"/>
    <property type="evidence" value="ECO:0007669"/>
    <property type="project" value="UniProtKB-KW"/>
</dbReference>
<evidence type="ECO:0000256" key="7">
    <source>
        <dbReference type="ARBA" id="ARBA00022970"/>
    </source>
</evidence>
<keyword evidence="6 10" id="KW-0067">ATP-binding</keyword>
<dbReference type="EMBL" id="CP147982">
    <property type="protein sequence ID" value="WXK80685.1"/>
    <property type="molecule type" value="Genomic_DNA"/>
</dbReference>
<dbReference type="Gene3D" id="3.40.50.300">
    <property type="entry name" value="P-loop containing nucleotide triphosphate hydrolases"/>
    <property type="match status" value="1"/>
</dbReference>
<evidence type="ECO:0000259" key="9">
    <source>
        <dbReference type="PROSITE" id="PS50893"/>
    </source>
</evidence>
<dbReference type="SMART" id="SM00382">
    <property type="entry name" value="AAA"/>
    <property type="match status" value="1"/>
</dbReference>
<dbReference type="RefSeq" id="WP_399145226.1">
    <property type="nucleotide sequence ID" value="NZ_CP147982.1"/>
</dbReference>
<sequence length="276" mass="29702">MTTNRAADAAEDAKAIDVQGLRKAFGELEVLRGVDFSVARGEVVCVIGPSGSGKSTLLRCVNLLEEPSAGRVMVAGTDVTDPDVDIDLVRRRIGMVFQAFNLFPHLTALENLTIAQRRVLRRDRADAERIARANLERVGLSDKAAAYPAQLSGGQQQRVAIARALSMEPELMLFDEPTSALDPELVGDVLAVMRGLAQDGMTMLVVTHEMSFAREVADRVVFMDGGVIVEEGTPEQVVGAPRHERTRTFLARVLDPAAAEVGEVADADGEAAVKRV</sequence>
<dbReference type="CDD" id="cd03262">
    <property type="entry name" value="ABC_HisP_GlnQ"/>
    <property type="match status" value="1"/>
</dbReference>
<protein>
    <submittedName>
        <fullName evidence="10">Amino acid ABC transporter ATP-binding protein</fullName>
    </submittedName>
</protein>
<accession>A0ABZ2QWC2</accession>
<gene>
    <name evidence="10" type="ORF">WAB15_34355</name>
</gene>
<dbReference type="PANTHER" id="PTHR43166">
    <property type="entry name" value="AMINO ACID IMPORT ATP-BINDING PROTEIN"/>
    <property type="match status" value="1"/>
</dbReference>
<dbReference type="PROSITE" id="PS00211">
    <property type="entry name" value="ABC_TRANSPORTER_1"/>
    <property type="match status" value="1"/>
</dbReference>
<evidence type="ECO:0000313" key="11">
    <source>
        <dbReference type="Proteomes" id="UP001626628"/>
    </source>
</evidence>